<name>A0A3L6ESE5_MAIZE</name>
<evidence type="ECO:0000313" key="2">
    <source>
        <dbReference type="EMBL" id="PWZ23770.1"/>
    </source>
</evidence>
<dbReference type="GO" id="GO:0030036">
    <property type="term" value="P:actin cytoskeleton organization"/>
    <property type="evidence" value="ECO:0007669"/>
    <property type="project" value="InterPro"/>
</dbReference>
<dbReference type="GO" id="GO:0005856">
    <property type="term" value="C:cytoskeleton"/>
    <property type="evidence" value="ECO:0007669"/>
    <property type="project" value="UniProtKB-SubCell"/>
</dbReference>
<gene>
    <name evidence="2" type="primary">Os03g0816900_1</name>
    <name evidence="2" type="ORF">Zm00014a_031371</name>
</gene>
<reference evidence="2" key="1">
    <citation type="journal article" date="2018" name="Nat. Genet.">
        <title>Extensive intraspecific gene order and gene structural variations between Mo17 and other maize genomes.</title>
        <authorList>
            <person name="Sun S."/>
            <person name="Zhou Y."/>
            <person name="Chen J."/>
            <person name="Shi J."/>
            <person name="Zhao H."/>
            <person name="Zhao H."/>
            <person name="Song W."/>
            <person name="Zhang M."/>
            <person name="Cui Y."/>
            <person name="Dong X."/>
            <person name="Liu H."/>
            <person name="Ma X."/>
            <person name="Jiao Y."/>
            <person name="Wang B."/>
            <person name="Wei X."/>
            <person name="Stein J.C."/>
            <person name="Glaubitz J.C."/>
            <person name="Lu F."/>
            <person name="Yu G."/>
            <person name="Liang C."/>
            <person name="Fengler K."/>
            <person name="Li B."/>
            <person name="Rafalski A."/>
            <person name="Schnable P.S."/>
            <person name="Ware D.H."/>
            <person name="Buckler E.S."/>
            <person name="Lai J."/>
        </authorList>
    </citation>
    <scope>NUCLEOTIDE SEQUENCE [LARGE SCALE GENOMIC DNA]</scope>
    <source>
        <tissue evidence="2">Seedling</tissue>
    </source>
</reference>
<dbReference type="Proteomes" id="UP000251960">
    <property type="component" value="Chromosome 5"/>
</dbReference>
<dbReference type="Gene3D" id="1.20.5.340">
    <property type="match status" value="1"/>
</dbReference>
<accession>A0A3L6ESE5</accession>
<evidence type="ECO:0000256" key="1">
    <source>
        <dbReference type="ARBA" id="ARBA00006993"/>
    </source>
</evidence>
<proteinExistence type="inferred from homology"/>
<sequence length="241" mass="26799">MDHDMQLLICRCLSRTTGHARGCQGSPSAVVAPFPASNSGSPSPDAISTLRQRFGNRADPDHQRLGWRGFLHAAQIQAIPRLGPSFELHKIYLPGNPRVHGCILLNIMRMEFFANSSSRGNVSRSLCVDFLFTNDFKAVKQFFSRLLIHTELYMCNMFAAEFFHDLHEEVMATASRGHGLLIRLQQLEAEFSMVEKAIVSQTGHSNYPHDDGLFFRFDVAAGAGASKRTCEAGCYCSTVQN</sequence>
<dbReference type="GO" id="GO:0003779">
    <property type="term" value="F:actin binding"/>
    <property type="evidence" value="ECO:0007669"/>
    <property type="project" value="UniProtKB-KW"/>
</dbReference>
<dbReference type="PANTHER" id="PTHR12902:SF1">
    <property type="entry name" value="WISKOTT-ALDRICH SYNDROME PROTEIN FAMILY MEMBER"/>
    <property type="match status" value="1"/>
</dbReference>
<dbReference type="PANTHER" id="PTHR12902">
    <property type="entry name" value="WASP-1"/>
    <property type="match status" value="1"/>
</dbReference>
<protein>
    <submittedName>
        <fullName evidence="2">SCAR-like protein 1</fullName>
    </submittedName>
</protein>
<dbReference type="InterPro" id="IPR028288">
    <property type="entry name" value="SCAR/WAVE_fam"/>
</dbReference>
<comment type="similarity">
    <text evidence="1">Belongs to the SCAR/WAVE family.</text>
</comment>
<organism evidence="2">
    <name type="scientific">Zea mays</name>
    <name type="common">Maize</name>
    <dbReference type="NCBI Taxonomy" id="4577"/>
    <lineage>
        <taxon>Eukaryota</taxon>
        <taxon>Viridiplantae</taxon>
        <taxon>Streptophyta</taxon>
        <taxon>Embryophyta</taxon>
        <taxon>Tracheophyta</taxon>
        <taxon>Spermatophyta</taxon>
        <taxon>Magnoliopsida</taxon>
        <taxon>Liliopsida</taxon>
        <taxon>Poales</taxon>
        <taxon>Poaceae</taxon>
        <taxon>PACMAD clade</taxon>
        <taxon>Panicoideae</taxon>
        <taxon>Andropogonodae</taxon>
        <taxon>Andropogoneae</taxon>
        <taxon>Tripsacinae</taxon>
        <taxon>Zea</taxon>
    </lineage>
</organism>
<comment type="caution">
    <text evidence="2">The sequence shown here is derived from an EMBL/GenBank/DDBJ whole genome shotgun (WGS) entry which is preliminary data.</text>
</comment>
<dbReference type="AlphaFoldDB" id="A0A3L6ESE5"/>
<dbReference type="EMBL" id="NCVQ01000006">
    <property type="protein sequence ID" value="PWZ23770.1"/>
    <property type="molecule type" value="Genomic_DNA"/>
</dbReference>